<name>A0ABS2FVC7_9FIRM</name>
<dbReference type="RefSeq" id="WP_204804417.1">
    <property type="nucleotide sequence ID" value="NZ_JACSNX010000012.1"/>
</dbReference>
<reference evidence="1 2" key="1">
    <citation type="journal article" date="2021" name="Sci. Rep.">
        <title>The distribution of antibiotic resistance genes in chicken gut microbiota commensals.</title>
        <authorList>
            <person name="Juricova H."/>
            <person name="Matiasovicova J."/>
            <person name="Kubasova T."/>
            <person name="Cejkova D."/>
            <person name="Rychlik I."/>
        </authorList>
    </citation>
    <scope>NUCLEOTIDE SEQUENCE [LARGE SCALE GENOMIC DNA]</scope>
    <source>
        <strain evidence="1 2">An411</strain>
    </source>
</reference>
<comment type="caution">
    <text evidence="1">The sequence shown here is derived from an EMBL/GenBank/DDBJ whole genome shotgun (WGS) entry which is preliminary data.</text>
</comment>
<dbReference type="Proteomes" id="UP000719500">
    <property type="component" value="Unassembled WGS sequence"/>
</dbReference>
<evidence type="ECO:0000313" key="1">
    <source>
        <dbReference type="EMBL" id="MBM6851539.1"/>
    </source>
</evidence>
<gene>
    <name evidence="1" type="ORF">H9X91_08840</name>
</gene>
<proteinExistence type="predicted"/>
<organism evidence="1 2">
    <name type="scientific">Oscillibacter valericigenes</name>
    <dbReference type="NCBI Taxonomy" id="351091"/>
    <lineage>
        <taxon>Bacteria</taxon>
        <taxon>Bacillati</taxon>
        <taxon>Bacillota</taxon>
        <taxon>Clostridia</taxon>
        <taxon>Eubacteriales</taxon>
        <taxon>Oscillospiraceae</taxon>
        <taxon>Oscillibacter</taxon>
    </lineage>
</organism>
<accession>A0ABS2FVC7</accession>
<keyword evidence="2" id="KW-1185">Reference proteome</keyword>
<evidence type="ECO:0000313" key="2">
    <source>
        <dbReference type="Proteomes" id="UP000719500"/>
    </source>
</evidence>
<protein>
    <recommendedName>
        <fullName evidence="3">DUF4367 domain-containing protein</fullName>
    </recommendedName>
</protein>
<dbReference type="EMBL" id="JACSNX010000012">
    <property type="protein sequence ID" value="MBM6851539.1"/>
    <property type="molecule type" value="Genomic_DNA"/>
</dbReference>
<evidence type="ECO:0008006" key="3">
    <source>
        <dbReference type="Google" id="ProtNLM"/>
    </source>
</evidence>
<sequence length="200" mass="21178">MRKYEEAMAHICVTPAMRARVLRRVRQSAARRTAWRRAAALAACLAVAVLGALVLPSVRQPADDVGGVLAPGPTQAASAEELSRLAGFQAPELDVLPFVPQQVSYSLIGDLAQVQYRAGEDTVTCRKAPGQADISGDYQTYAQTEILEIGGIPVTVRGDGGLISLATWTDGDFSFSLASSQPLAPDVWTDMLSDIIGHGG</sequence>